<dbReference type="Gene3D" id="3.40.50.410">
    <property type="entry name" value="von Willebrand factor, type A domain"/>
    <property type="match status" value="3"/>
</dbReference>
<dbReference type="PANTHER" id="PTHR24020:SF18">
    <property type="entry name" value="COLLAGEN ALPHA-1(VI) CHAIN"/>
    <property type="match status" value="1"/>
</dbReference>
<protein>
    <recommendedName>
        <fullName evidence="8">VWFA domain-containing protein</fullName>
    </recommendedName>
</protein>
<feature type="domain" description="VWFA" evidence="8">
    <location>
        <begin position="634"/>
        <end position="819"/>
    </location>
</feature>
<evidence type="ECO:0000256" key="3">
    <source>
        <dbReference type="ARBA" id="ARBA00022530"/>
    </source>
</evidence>
<evidence type="ECO:0000256" key="2">
    <source>
        <dbReference type="ARBA" id="ARBA00022525"/>
    </source>
</evidence>
<feature type="compositionally biased region" description="Gly residues" evidence="6">
    <location>
        <begin position="241"/>
        <end position="253"/>
    </location>
</feature>
<dbReference type="GO" id="GO:0007155">
    <property type="term" value="P:cell adhesion"/>
    <property type="evidence" value="ECO:0007669"/>
    <property type="project" value="UniProtKB-KW"/>
</dbReference>
<keyword evidence="10" id="KW-1185">Reference proteome</keyword>
<feature type="domain" description="VWFA" evidence="8">
    <location>
        <begin position="843"/>
        <end position="1029"/>
    </location>
</feature>
<dbReference type="PANTHER" id="PTHR24020">
    <property type="entry name" value="COLLAGEN ALPHA"/>
    <property type="match status" value="1"/>
</dbReference>
<organism evidence="9 10">
    <name type="scientific">Pogonophryne albipinna</name>
    <dbReference type="NCBI Taxonomy" id="1090488"/>
    <lineage>
        <taxon>Eukaryota</taxon>
        <taxon>Metazoa</taxon>
        <taxon>Chordata</taxon>
        <taxon>Craniata</taxon>
        <taxon>Vertebrata</taxon>
        <taxon>Euteleostomi</taxon>
        <taxon>Actinopterygii</taxon>
        <taxon>Neopterygii</taxon>
        <taxon>Teleostei</taxon>
        <taxon>Neoteleostei</taxon>
        <taxon>Acanthomorphata</taxon>
        <taxon>Eupercaria</taxon>
        <taxon>Perciformes</taxon>
        <taxon>Notothenioidei</taxon>
        <taxon>Pogonophryne</taxon>
    </lineage>
</organism>
<feature type="compositionally biased region" description="Basic and acidic residues" evidence="6">
    <location>
        <begin position="356"/>
        <end position="366"/>
    </location>
</feature>
<accession>A0AAD6A6H1</accession>
<feature type="signal peptide" evidence="7">
    <location>
        <begin position="1"/>
        <end position="18"/>
    </location>
</feature>
<dbReference type="InterPro" id="IPR008160">
    <property type="entry name" value="Collagen"/>
</dbReference>
<keyword evidence="2" id="KW-0964">Secreted</keyword>
<keyword evidence="7" id="KW-0732">Signal</keyword>
<gene>
    <name evidence="9" type="ORF">JOQ06_024441</name>
</gene>
<feature type="region of interest" description="Disordered" evidence="6">
    <location>
        <begin position="495"/>
        <end position="516"/>
    </location>
</feature>
<feature type="chain" id="PRO_5041953434" description="VWFA domain-containing protein" evidence="7">
    <location>
        <begin position="19"/>
        <end position="1036"/>
    </location>
</feature>
<evidence type="ECO:0000313" key="9">
    <source>
        <dbReference type="EMBL" id="KAJ4919329.1"/>
    </source>
</evidence>
<dbReference type="EMBL" id="JAPTMU010000306">
    <property type="protein sequence ID" value="KAJ4919329.1"/>
    <property type="molecule type" value="Genomic_DNA"/>
</dbReference>
<dbReference type="PROSITE" id="PS50234">
    <property type="entry name" value="VWFA"/>
    <property type="match status" value="3"/>
</dbReference>
<comment type="caution">
    <text evidence="9">The sequence shown here is derived from an EMBL/GenBank/DDBJ whole genome shotgun (WGS) entry which is preliminary data.</text>
</comment>
<keyword evidence="4" id="KW-0677">Repeat</keyword>
<feature type="compositionally biased region" description="Basic and acidic residues" evidence="6">
    <location>
        <begin position="285"/>
        <end position="306"/>
    </location>
</feature>
<evidence type="ECO:0000256" key="1">
    <source>
        <dbReference type="ARBA" id="ARBA00004498"/>
    </source>
</evidence>
<sequence>METLRGLLALLCVFLAGAQTTTQINKFADCPVDLFFVLDTSESVALRQKPPNFYIDQIKKFTTNFIDELKDMRHRCDRILTWNSGALHYSDDVKLVRALSDLRTQREELKADVRGIDYIGKGTYTDCAIKQGLAELLIGGSHYHENKYIVVVTDGHPITGYKEPCGGVQEAANEARQHGVKVFAVAISPDQEDTRLSVIATDANYRQNFTAADDSRTTKMETIRTIIDMITNETKDTAPGGPKGSNGGGGAKGESGRPGMPGEKGDIGTTGNVGDAGPIGYSGMKGDRGGRGEKGGRGHKGFKGDKGLIGNDGIDGRKGEAGFAGLPGCKGSPGSDGTQGESGPKGDSGPYGLKGAKGDAGRDGESGRPGNDGPLGPQGDRGPGGNNGDKGERGDDGSPGQDGTRGERGQLGEKGEQGSRGNRGPRGDLGEPGPRGEQGREGSAGPNGDPLLLHQGTSTLTLSPLTQFFSPSAPAKASVWASLARAGLLATEEMKAHLDQKDPKDREESKELRETEARLGRGEKMVYQEMVLQVAMVSRVILGHVEILVSRVAREPLDPKEMTEMPEIQAPIERRQDNNKPGPAGSKGAKGHRGSEGNPGPIGPSGPPGTDECEILDIIMKLCSCCECKCAAMDLAFIVDSSESIGATNFALSKDFIVTVIDRLIKDQQLKFAGNESGLSVVQYSGSQAQEVIRLSGSLDLTTFKQKVRDLKWLAEATYTGEALDFALKNSIKLMTHENKVIIVLTDGRSDISRDKIPLNVLCGQGLRVGGLGVKDYSGREPNQEQLGELVCKSDPKPGFQFVLDNYAELLDDTFLQNLTTNICAEKKCPDYKCPISFSESADILVMMDSSASVGEKNFETSKTFVSRLAERFLSGERKRGATVRVGAGQYSRSASMEQAPTTNLTLLSYKIEQAGFQNDGTNVLEAMEFAMKSLQGRGDASGGRRKLVLFSDGRSQAITEALLEKRAREVSDAGVELFVITVGTQVNEANLRTLVSRGRPDDISYAQRHLFRVPDYASLLHGVFHQTVSRRVSMP</sequence>
<feature type="compositionally biased region" description="Basic and acidic residues" evidence="6">
    <location>
        <begin position="404"/>
        <end position="417"/>
    </location>
</feature>
<dbReference type="InterPro" id="IPR036465">
    <property type="entry name" value="vWFA_dom_sf"/>
</dbReference>
<proteinExistence type="predicted"/>
<feature type="domain" description="VWFA" evidence="8">
    <location>
        <begin position="33"/>
        <end position="230"/>
    </location>
</feature>
<dbReference type="InterPro" id="IPR002035">
    <property type="entry name" value="VWF_A"/>
</dbReference>
<dbReference type="Pfam" id="PF00092">
    <property type="entry name" value="VWA"/>
    <property type="match status" value="3"/>
</dbReference>
<evidence type="ECO:0000313" key="10">
    <source>
        <dbReference type="Proteomes" id="UP001219934"/>
    </source>
</evidence>
<dbReference type="SMART" id="SM00327">
    <property type="entry name" value="VWA"/>
    <property type="match status" value="3"/>
</dbReference>
<dbReference type="InterPro" id="IPR050525">
    <property type="entry name" value="ECM_Assembly_Org"/>
</dbReference>
<feature type="region of interest" description="Disordered" evidence="6">
    <location>
        <begin position="559"/>
        <end position="608"/>
    </location>
</feature>
<name>A0AAD6A6H1_9TELE</name>
<evidence type="ECO:0000256" key="5">
    <source>
        <dbReference type="ARBA" id="ARBA00022889"/>
    </source>
</evidence>
<evidence type="ECO:0000259" key="8">
    <source>
        <dbReference type="PROSITE" id="PS50234"/>
    </source>
</evidence>
<evidence type="ECO:0000256" key="7">
    <source>
        <dbReference type="SAM" id="SignalP"/>
    </source>
</evidence>
<keyword evidence="3" id="KW-0272">Extracellular matrix</keyword>
<keyword evidence="5" id="KW-0130">Cell adhesion</keyword>
<feature type="compositionally biased region" description="Gly residues" evidence="6">
    <location>
        <begin position="379"/>
        <end position="388"/>
    </location>
</feature>
<comment type="subcellular location">
    <subcellularLocation>
        <location evidence="1">Secreted</location>
        <location evidence="1">Extracellular space</location>
        <location evidence="1">Extracellular matrix</location>
    </subcellularLocation>
</comment>
<feature type="region of interest" description="Disordered" evidence="6">
    <location>
        <begin position="230"/>
        <end position="455"/>
    </location>
</feature>
<dbReference type="FunFam" id="3.40.50.410:FF:000026">
    <property type="entry name" value="Collagen, type VI, alpha 1"/>
    <property type="match status" value="1"/>
</dbReference>
<dbReference type="AlphaFoldDB" id="A0AAD6A6H1"/>
<evidence type="ECO:0000256" key="6">
    <source>
        <dbReference type="SAM" id="MobiDB-lite"/>
    </source>
</evidence>
<evidence type="ECO:0000256" key="4">
    <source>
        <dbReference type="ARBA" id="ARBA00022737"/>
    </source>
</evidence>
<dbReference type="SUPFAM" id="SSF53300">
    <property type="entry name" value="vWA-like"/>
    <property type="match status" value="3"/>
</dbReference>
<reference evidence="9" key="1">
    <citation type="submission" date="2022-11" db="EMBL/GenBank/DDBJ databases">
        <title>Chromosome-level genome of Pogonophryne albipinna.</title>
        <authorList>
            <person name="Jo E."/>
        </authorList>
    </citation>
    <scope>NUCLEOTIDE SEQUENCE</scope>
    <source>
        <strain evidence="9">SGF0006</strain>
        <tissue evidence="9">Muscle</tissue>
    </source>
</reference>
<dbReference type="Proteomes" id="UP001219934">
    <property type="component" value="Unassembled WGS sequence"/>
</dbReference>
<dbReference type="PRINTS" id="PR00453">
    <property type="entry name" value="VWFADOMAIN"/>
</dbReference>
<dbReference type="Pfam" id="PF01391">
    <property type="entry name" value="Collagen"/>
    <property type="match status" value="2"/>
</dbReference>